<dbReference type="Proteomes" id="UP000799750">
    <property type="component" value="Unassembled WGS sequence"/>
</dbReference>
<sequence length="161" mass="17762">MPTGPSHEAINSDSLYPRPGGMLTTNLPTLPTIAVGAADGQPNHTPPAMYQKGRRMKPRLIGQVPESFDTQCFSSNIWDDGFHVLQYSSEAQVPRPLDGSPIVNANWTLESLKVAVAQKVDGRCTHCNMFGHLAPKCQNGSISERFFRPVFSILNCHKCRR</sequence>
<evidence type="ECO:0000256" key="1">
    <source>
        <dbReference type="SAM" id="MobiDB-lite"/>
    </source>
</evidence>
<reference evidence="2" key="1">
    <citation type="journal article" date="2020" name="Stud. Mycol.">
        <title>101 Dothideomycetes genomes: a test case for predicting lifestyles and emergence of pathogens.</title>
        <authorList>
            <person name="Haridas S."/>
            <person name="Albert R."/>
            <person name="Binder M."/>
            <person name="Bloem J."/>
            <person name="Labutti K."/>
            <person name="Salamov A."/>
            <person name="Andreopoulos B."/>
            <person name="Baker S."/>
            <person name="Barry K."/>
            <person name="Bills G."/>
            <person name="Bluhm B."/>
            <person name="Cannon C."/>
            <person name="Castanera R."/>
            <person name="Culley D."/>
            <person name="Daum C."/>
            <person name="Ezra D."/>
            <person name="Gonzalez J."/>
            <person name="Henrissat B."/>
            <person name="Kuo A."/>
            <person name="Liang C."/>
            <person name="Lipzen A."/>
            <person name="Lutzoni F."/>
            <person name="Magnuson J."/>
            <person name="Mondo S."/>
            <person name="Nolan M."/>
            <person name="Ohm R."/>
            <person name="Pangilinan J."/>
            <person name="Park H.-J."/>
            <person name="Ramirez L."/>
            <person name="Alfaro M."/>
            <person name="Sun H."/>
            <person name="Tritt A."/>
            <person name="Yoshinaga Y."/>
            <person name="Zwiers L.-H."/>
            <person name="Turgeon B."/>
            <person name="Goodwin S."/>
            <person name="Spatafora J."/>
            <person name="Crous P."/>
            <person name="Grigoriev I."/>
        </authorList>
    </citation>
    <scope>NUCLEOTIDE SEQUENCE</scope>
    <source>
        <strain evidence="2">CBS 269.34</strain>
    </source>
</reference>
<proteinExistence type="predicted"/>
<feature type="region of interest" description="Disordered" evidence="1">
    <location>
        <begin position="1"/>
        <end position="23"/>
    </location>
</feature>
<gene>
    <name evidence="2" type="ORF">BU16DRAFT_557439</name>
</gene>
<keyword evidence="3" id="KW-1185">Reference proteome</keyword>
<dbReference type="EMBL" id="MU004184">
    <property type="protein sequence ID" value="KAF2499105.1"/>
    <property type="molecule type" value="Genomic_DNA"/>
</dbReference>
<evidence type="ECO:0000313" key="3">
    <source>
        <dbReference type="Proteomes" id="UP000799750"/>
    </source>
</evidence>
<dbReference type="AlphaFoldDB" id="A0A6A6R2Z4"/>
<organism evidence="2 3">
    <name type="scientific">Lophium mytilinum</name>
    <dbReference type="NCBI Taxonomy" id="390894"/>
    <lineage>
        <taxon>Eukaryota</taxon>
        <taxon>Fungi</taxon>
        <taxon>Dikarya</taxon>
        <taxon>Ascomycota</taxon>
        <taxon>Pezizomycotina</taxon>
        <taxon>Dothideomycetes</taxon>
        <taxon>Pleosporomycetidae</taxon>
        <taxon>Mytilinidiales</taxon>
        <taxon>Mytilinidiaceae</taxon>
        <taxon>Lophium</taxon>
    </lineage>
</organism>
<name>A0A6A6R2Z4_9PEZI</name>
<accession>A0A6A6R2Z4</accession>
<protein>
    <submittedName>
        <fullName evidence="2">Uncharacterized protein</fullName>
    </submittedName>
</protein>
<evidence type="ECO:0000313" key="2">
    <source>
        <dbReference type="EMBL" id="KAF2499105.1"/>
    </source>
</evidence>